<organism evidence="1 2">
    <name type="scientific">Caerostris darwini</name>
    <dbReference type="NCBI Taxonomy" id="1538125"/>
    <lineage>
        <taxon>Eukaryota</taxon>
        <taxon>Metazoa</taxon>
        <taxon>Ecdysozoa</taxon>
        <taxon>Arthropoda</taxon>
        <taxon>Chelicerata</taxon>
        <taxon>Arachnida</taxon>
        <taxon>Araneae</taxon>
        <taxon>Araneomorphae</taxon>
        <taxon>Entelegynae</taxon>
        <taxon>Araneoidea</taxon>
        <taxon>Araneidae</taxon>
        <taxon>Caerostris</taxon>
    </lineage>
</organism>
<proteinExistence type="predicted"/>
<dbReference type="EMBL" id="BPLQ01011078">
    <property type="protein sequence ID" value="GIY55430.1"/>
    <property type="molecule type" value="Genomic_DNA"/>
</dbReference>
<reference evidence="1 2" key="1">
    <citation type="submission" date="2021-06" db="EMBL/GenBank/DDBJ databases">
        <title>Caerostris darwini draft genome.</title>
        <authorList>
            <person name="Kono N."/>
            <person name="Arakawa K."/>
        </authorList>
    </citation>
    <scope>NUCLEOTIDE SEQUENCE [LARGE SCALE GENOMIC DNA]</scope>
</reference>
<evidence type="ECO:0000313" key="2">
    <source>
        <dbReference type="Proteomes" id="UP001054837"/>
    </source>
</evidence>
<gene>
    <name evidence="1" type="ORF">CDAR_691</name>
</gene>
<accession>A0AAV4UCH3</accession>
<dbReference type="AlphaFoldDB" id="A0AAV4UCH3"/>
<comment type="caution">
    <text evidence="1">The sequence shown here is derived from an EMBL/GenBank/DDBJ whole genome shotgun (WGS) entry which is preliminary data.</text>
</comment>
<name>A0AAV4UCH3_9ARAC</name>
<evidence type="ECO:0000313" key="1">
    <source>
        <dbReference type="EMBL" id="GIY55430.1"/>
    </source>
</evidence>
<protein>
    <submittedName>
        <fullName evidence="1">Uncharacterized protein</fullName>
    </submittedName>
</protein>
<keyword evidence="2" id="KW-1185">Reference proteome</keyword>
<sequence>MSSRLQGFYIDGVSRTPPHITPPRYTGALGSLSSGGWFAKRSGLSQGLATFEIRRLENRLVKLLIREILSKLLFALKNYNLYDEVDL</sequence>
<dbReference type="Proteomes" id="UP001054837">
    <property type="component" value="Unassembled WGS sequence"/>
</dbReference>